<comment type="caution">
    <text evidence="2">The sequence shown here is derived from an EMBL/GenBank/DDBJ whole genome shotgun (WGS) entry which is preliminary data.</text>
</comment>
<feature type="chain" id="PRO_5045162774" description="Chaplin domain-containing protein" evidence="1">
    <location>
        <begin position="29"/>
        <end position="74"/>
    </location>
</feature>
<keyword evidence="1" id="KW-0732">Signal</keyword>
<organism evidence="2 3">
    <name type="scientific">Nocardia rhizosphaerihabitans</name>
    <dbReference type="NCBI Taxonomy" id="1691570"/>
    <lineage>
        <taxon>Bacteria</taxon>
        <taxon>Bacillati</taxon>
        <taxon>Actinomycetota</taxon>
        <taxon>Actinomycetes</taxon>
        <taxon>Mycobacteriales</taxon>
        <taxon>Nocardiaceae</taxon>
        <taxon>Nocardia</taxon>
    </lineage>
</organism>
<keyword evidence="3" id="KW-1185">Reference proteome</keyword>
<evidence type="ECO:0008006" key="4">
    <source>
        <dbReference type="Google" id="ProtNLM"/>
    </source>
</evidence>
<evidence type="ECO:0000313" key="3">
    <source>
        <dbReference type="Proteomes" id="UP000658127"/>
    </source>
</evidence>
<sequence length="74" mass="7345">MTKNRIRVAAAAAALIPMIALGSGFATAAPADSVVSVADPVPVQVEPVFSGGNPACNAIPNVFPISIGLTLCLV</sequence>
<evidence type="ECO:0000313" key="2">
    <source>
        <dbReference type="EMBL" id="GGN78070.1"/>
    </source>
</evidence>
<evidence type="ECO:0000256" key="1">
    <source>
        <dbReference type="SAM" id="SignalP"/>
    </source>
</evidence>
<protein>
    <recommendedName>
        <fullName evidence="4">Chaplin domain-containing protein</fullName>
    </recommendedName>
</protein>
<proteinExistence type="predicted"/>
<accession>A0ABQ2KBX6</accession>
<dbReference type="RefSeq" id="WP_189027223.1">
    <property type="nucleotide sequence ID" value="NZ_BMNE01000002.1"/>
</dbReference>
<dbReference type="Proteomes" id="UP000658127">
    <property type="component" value="Unassembled WGS sequence"/>
</dbReference>
<dbReference type="EMBL" id="BMNE01000002">
    <property type="protein sequence ID" value="GGN78070.1"/>
    <property type="molecule type" value="Genomic_DNA"/>
</dbReference>
<gene>
    <name evidence="2" type="ORF">GCM10011610_25230</name>
</gene>
<reference evidence="3" key="1">
    <citation type="journal article" date="2019" name="Int. J. Syst. Evol. Microbiol.">
        <title>The Global Catalogue of Microorganisms (GCM) 10K type strain sequencing project: providing services to taxonomists for standard genome sequencing and annotation.</title>
        <authorList>
            <consortium name="The Broad Institute Genomics Platform"/>
            <consortium name="The Broad Institute Genome Sequencing Center for Infectious Disease"/>
            <person name="Wu L."/>
            <person name="Ma J."/>
        </authorList>
    </citation>
    <scope>NUCLEOTIDE SEQUENCE [LARGE SCALE GENOMIC DNA]</scope>
    <source>
        <strain evidence="3">CGMCC 4.7329</strain>
    </source>
</reference>
<feature type="signal peptide" evidence="1">
    <location>
        <begin position="1"/>
        <end position="28"/>
    </location>
</feature>
<name>A0ABQ2KBX6_9NOCA</name>